<evidence type="ECO:0000313" key="1">
    <source>
        <dbReference type="EMBL" id="KAF8004911.1"/>
    </source>
</evidence>
<evidence type="ECO:0000313" key="2">
    <source>
        <dbReference type="Proteomes" id="UP000649328"/>
    </source>
</evidence>
<gene>
    <name evidence="1" type="ORF">HF325_000368</name>
</gene>
<name>A0A8H7GZ48_9ASCO</name>
<reference evidence="1" key="1">
    <citation type="submission" date="2020-10" db="EMBL/GenBank/DDBJ databases">
        <title>The Whole-Genome Sequence of Metschnikowia persimmonesis, a Novel Endophytic Yeast Species Isolated from Medicinal Plant Diospyros kaki Thumb.</title>
        <authorList>
            <person name="Rahmat E."/>
            <person name="Kang Y."/>
        </authorList>
    </citation>
    <scope>NUCLEOTIDE SEQUENCE</scope>
    <source>
        <strain evidence="1">KIOM G15050</strain>
    </source>
</reference>
<organism evidence="1 2">
    <name type="scientific">Metschnikowia pulcherrima</name>
    <dbReference type="NCBI Taxonomy" id="27326"/>
    <lineage>
        <taxon>Eukaryota</taxon>
        <taxon>Fungi</taxon>
        <taxon>Dikarya</taxon>
        <taxon>Ascomycota</taxon>
        <taxon>Saccharomycotina</taxon>
        <taxon>Pichiomycetes</taxon>
        <taxon>Metschnikowiaceae</taxon>
        <taxon>Metschnikowia</taxon>
    </lineage>
</organism>
<dbReference type="EMBL" id="JACBPP010000001">
    <property type="protein sequence ID" value="KAF8004911.1"/>
    <property type="molecule type" value="Genomic_DNA"/>
</dbReference>
<proteinExistence type="predicted"/>
<dbReference type="AlphaFoldDB" id="A0A8H7GZ48"/>
<accession>A0A8H7GZ48</accession>
<keyword evidence="2" id="KW-1185">Reference proteome</keyword>
<protein>
    <submittedName>
        <fullName evidence="1">Uncharacterized protein</fullName>
    </submittedName>
</protein>
<sequence length="68" mass="7352">MLTCSASTSLEIEARPPLVPNWVGVSKMGTVSRDSVKYLGKIAKCCAESKAASFASCYKFAAWRGYKV</sequence>
<comment type="caution">
    <text evidence="1">The sequence shown here is derived from an EMBL/GenBank/DDBJ whole genome shotgun (WGS) entry which is preliminary data.</text>
</comment>
<dbReference type="Proteomes" id="UP000649328">
    <property type="component" value="Unassembled WGS sequence"/>
</dbReference>